<feature type="compositionally biased region" description="Polar residues" evidence="2">
    <location>
        <begin position="312"/>
        <end position="322"/>
    </location>
</feature>
<dbReference type="Pfam" id="PF00023">
    <property type="entry name" value="Ank"/>
    <property type="match status" value="1"/>
</dbReference>
<organism evidence="4 5">
    <name type="scientific">Trichomalopsis sarcophagae</name>
    <dbReference type="NCBI Taxonomy" id="543379"/>
    <lineage>
        <taxon>Eukaryota</taxon>
        <taxon>Metazoa</taxon>
        <taxon>Ecdysozoa</taxon>
        <taxon>Arthropoda</taxon>
        <taxon>Hexapoda</taxon>
        <taxon>Insecta</taxon>
        <taxon>Pterygota</taxon>
        <taxon>Neoptera</taxon>
        <taxon>Endopterygota</taxon>
        <taxon>Hymenoptera</taxon>
        <taxon>Apocrita</taxon>
        <taxon>Proctotrupomorpha</taxon>
        <taxon>Chalcidoidea</taxon>
        <taxon>Pteromalidae</taxon>
        <taxon>Pteromalinae</taxon>
        <taxon>Trichomalopsis</taxon>
    </lineage>
</organism>
<dbReference type="InterPro" id="IPR013783">
    <property type="entry name" value="Ig-like_fold"/>
</dbReference>
<dbReference type="PANTHER" id="PTHR24169">
    <property type="entry name" value="NUCLEAR FACTOR NF-KAPPA-B PROTEIN"/>
    <property type="match status" value="1"/>
</dbReference>
<evidence type="ECO:0000256" key="1">
    <source>
        <dbReference type="PROSITE-ProRule" id="PRU00023"/>
    </source>
</evidence>
<feature type="repeat" description="ANK" evidence="1">
    <location>
        <begin position="690"/>
        <end position="722"/>
    </location>
</feature>
<evidence type="ECO:0000313" key="4">
    <source>
        <dbReference type="EMBL" id="OXU23793.1"/>
    </source>
</evidence>
<dbReference type="Gene3D" id="2.60.40.10">
    <property type="entry name" value="Immunoglobulins"/>
    <property type="match status" value="1"/>
</dbReference>
<dbReference type="GO" id="GO:0000978">
    <property type="term" value="F:RNA polymerase II cis-regulatory region sequence-specific DNA binding"/>
    <property type="evidence" value="ECO:0007669"/>
    <property type="project" value="TreeGrafter"/>
</dbReference>
<dbReference type="OrthoDB" id="7881762at2759"/>
<evidence type="ECO:0000256" key="2">
    <source>
        <dbReference type="SAM" id="MobiDB-lite"/>
    </source>
</evidence>
<dbReference type="Gene3D" id="1.25.40.20">
    <property type="entry name" value="Ankyrin repeat-containing domain"/>
    <property type="match status" value="2"/>
</dbReference>
<proteinExistence type="predicted"/>
<dbReference type="PRINTS" id="PR00057">
    <property type="entry name" value="NFKBTNSCPFCT"/>
</dbReference>
<dbReference type="GO" id="GO:0000981">
    <property type="term" value="F:DNA-binding transcription factor activity, RNA polymerase II-specific"/>
    <property type="evidence" value="ECO:0007669"/>
    <property type="project" value="TreeGrafter"/>
</dbReference>
<accession>A0A232EZR4</accession>
<dbReference type="InterPro" id="IPR032397">
    <property type="entry name" value="RHD_dimer"/>
</dbReference>
<dbReference type="Pfam" id="PF16179">
    <property type="entry name" value="RHD_dimer"/>
    <property type="match status" value="1"/>
</dbReference>
<dbReference type="STRING" id="543379.A0A232EZR4"/>
<dbReference type="SMART" id="SM00248">
    <property type="entry name" value="ANK"/>
    <property type="match status" value="8"/>
</dbReference>
<dbReference type="Gene3D" id="2.60.40.340">
    <property type="entry name" value="Rel homology domain (RHD), DNA-binding domain"/>
    <property type="match status" value="1"/>
</dbReference>
<dbReference type="Proteomes" id="UP000215335">
    <property type="component" value="Unassembled WGS sequence"/>
</dbReference>
<dbReference type="InterPro" id="IPR002110">
    <property type="entry name" value="Ankyrin_rpt"/>
</dbReference>
<feature type="repeat" description="ANK" evidence="1">
    <location>
        <begin position="581"/>
        <end position="613"/>
    </location>
</feature>
<dbReference type="PROSITE" id="PS50254">
    <property type="entry name" value="REL_2"/>
    <property type="match status" value="1"/>
</dbReference>
<dbReference type="GO" id="GO:0045087">
    <property type="term" value="P:innate immune response"/>
    <property type="evidence" value="ECO:0007669"/>
    <property type="project" value="TreeGrafter"/>
</dbReference>
<dbReference type="GO" id="GO:0033554">
    <property type="term" value="P:cellular response to stress"/>
    <property type="evidence" value="ECO:0007669"/>
    <property type="project" value="TreeGrafter"/>
</dbReference>
<feature type="domain" description="RHD" evidence="3">
    <location>
        <begin position="3"/>
        <end position="180"/>
    </location>
</feature>
<dbReference type="SUPFAM" id="SSF49417">
    <property type="entry name" value="p53-like transcription factors"/>
    <property type="match status" value="1"/>
</dbReference>
<feature type="region of interest" description="Disordered" evidence="2">
    <location>
        <begin position="312"/>
        <end position="350"/>
    </location>
</feature>
<dbReference type="PROSITE" id="PS50297">
    <property type="entry name" value="ANK_REP_REGION"/>
    <property type="match status" value="2"/>
</dbReference>
<name>A0A232EZR4_9HYME</name>
<dbReference type="Pfam" id="PF00554">
    <property type="entry name" value="RHD_DNA_bind"/>
    <property type="match status" value="1"/>
</dbReference>
<dbReference type="GO" id="GO:0038061">
    <property type="term" value="P:non-canonical NF-kappaB signal transduction"/>
    <property type="evidence" value="ECO:0007669"/>
    <property type="project" value="TreeGrafter"/>
</dbReference>
<dbReference type="GO" id="GO:0005737">
    <property type="term" value="C:cytoplasm"/>
    <property type="evidence" value="ECO:0007669"/>
    <property type="project" value="InterPro"/>
</dbReference>
<evidence type="ECO:0000313" key="5">
    <source>
        <dbReference type="Proteomes" id="UP000215335"/>
    </source>
</evidence>
<protein>
    <recommendedName>
        <fullName evidence="3">RHD domain-containing protein</fullName>
    </recommendedName>
</protein>
<dbReference type="AlphaFoldDB" id="A0A232EZR4"/>
<dbReference type="InterPro" id="IPR037059">
    <property type="entry name" value="RHD_DNA_bind_dom_sf"/>
</dbReference>
<dbReference type="SUPFAM" id="SSF81296">
    <property type="entry name" value="E set domains"/>
    <property type="match status" value="1"/>
</dbReference>
<dbReference type="InterPro" id="IPR008967">
    <property type="entry name" value="p53-like_TF_DNA-bd_sf"/>
</dbReference>
<dbReference type="Pfam" id="PF12796">
    <property type="entry name" value="Ank_2"/>
    <property type="match status" value="1"/>
</dbReference>
<gene>
    <name evidence="4" type="ORF">TSAR_016729</name>
</gene>
<reference evidence="4 5" key="1">
    <citation type="journal article" date="2017" name="Curr. Biol.">
        <title>The Evolution of Venom by Co-option of Single-Copy Genes.</title>
        <authorList>
            <person name="Martinson E.O."/>
            <person name="Mrinalini"/>
            <person name="Kelkar Y.D."/>
            <person name="Chang C.H."/>
            <person name="Werren J.H."/>
        </authorList>
    </citation>
    <scope>NUCLEOTIDE SEQUENCE [LARGE SCALE GENOMIC DNA]</scope>
    <source>
        <strain evidence="4 5">Alberta</strain>
        <tissue evidence="4">Whole body</tissue>
    </source>
</reference>
<dbReference type="GO" id="GO:0005634">
    <property type="term" value="C:nucleus"/>
    <property type="evidence" value="ECO:0007669"/>
    <property type="project" value="TreeGrafter"/>
</dbReference>
<evidence type="ECO:0000259" key="3">
    <source>
        <dbReference type="PROSITE" id="PS50254"/>
    </source>
</evidence>
<sequence>MMSGRPYVKITEEPSDRECRFRYDSEARFVELLGVNASEGQKSYPTIQIMNYMGSFAVVVSCVTKDEPYMPHPYNLVGKSRGISHGICHFKIPPGQTIVSFNNIGIQRVRKRDMAKSLEERKRLRVDPFKTGYEPEDGVEKMDTTAVRLCFQVFLERNGKFNIPLDPVVSEPIFDHRKKPQVVWRSHFSVPASGGTVVCLLCEKVTIGDIQVCFFDKNCKWEAIAEFYPPKYHKQYALIFKTPRYVTQDIDRPVKVFLQLKRPSDGELSLPVPFLFLPKEYASEDGIRVKRRKFSETPRVLVSKQVSGIPEQNVNTNISSDACSAVNPEPATSVHAPNPEPATAQPSTSNAYMPTNLNYASYNQQPPTTLILNPVIQNYMLQYNVPVQYTMNPWMHNSINHVEAPQTKMNYPVLRYDAHQRYWLEFLRSDPYEEVAIRNNDNLLHKALKKIFRVRCQTRRSIQLRELVSSTGRREQNDLIAGLMRLEPAIRRIFPTEGQRLSLLWTAVLSCYQKSAELLVRSAANVNELLGFALSSLNNNTIVEGSSILNCVVMMYPSPWNDRFIVLLIEHGAEVNARDPYGWTALHTAVKKYRIRAARSLLERGANVHAIDVERYVTPLLTAALIVAPEKLVRLLIEFGASAADRNISGMNALHCLSVVRSAFPLHKVCILARIFIENGTSLHEQSASYRYQPLHGAVFTGKLALARLFLRHGANVNARVKWGEFPLYVAVMGHVRNHNAIMTALFESGADIDMITERGLSVLHAACMRRNTSAIWLLLEIDPDMLFLKDINGNTPFDLIGVLNRTNRSIYLMLRALALHTGLTLMPSAAWKDEMRIQEEPQLWDEYQACVAEIRRAKNQTLIGYWTFLDLLTKCNCQIAKPMRRKKFGRLFRRRVDLFPNYRATMTQIVNYIKRHYLRPILRIEQNIQDTFGRPLPALVSRKIAEYVVPCAKCTVKKMVAAARGSGGNNIIAPAEQ</sequence>
<dbReference type="GO" id="GO:0007249">
    <property type="term" value="P:canonical NF-kappaB signal transduction"/>
    <property type="evidence" value="ECO:0007669"/>
    <property type="project" value="TreeGrafter"/>
</dbReference>
<comment type="caution">
    <text evidence="4">The sequence shown here is derived from an EMBL/GenBank/DDBJ whole genome shotgun (WGS) entry which is preliminary data.</text>
</comment>
<keyword evidence="5" id="KW-1185">Reference proteome</keyword>
<dbReference type="SUPFAM" id="SSF48403">
    <property type="entry name" value="Ankyrin repeat"/>
    <property type="match status" value="1"/>
</dbReference>
<dbReference type="PROSITE" id="PS50088">
    <property type="entry name" value="ANK_REPEAT"/>
    <property type="match status" value="2"/>
</dbReference>
<keyword evidence="1" id="KW-0040">ANK repeat</keyword>
<dbReference type="InterPro" id="IPR000451">
    <property type="entry name" value="NFkB/Dor"/>
</dbReference>
<dbReference type="GO" id="GO:0034097">
    <property type="term" value="P:response to cytokine"/>
    <property type="evidence" value="ECO:0007669"/>
    <property type="project" value="TreeGrafter"/>
</dbReference>
<dbReference type="PANTHER" id="PTHR24169:SF25">
    <property type="entry name" value="DORSAL-RELATED IMMUNITY FACTOR DIF-RELATED"/>
    <property type="match status" value="1"/>
</dbReference>
<dbReference type="EMBL" id="NNAY01001493">
    <property type="protein sequence ID" value="OXU23793.1"/>
    <property type="molecule type" value="Genomic_DNA"/>
</dbReference>
<dbReference type="InterPro" id="IPR014756">
    <property type="entry name" value="Ig_E-set"/>
</dbReference>
<dbReference type="InterPro" id="IPR036770">
    <property type="entry name" value="Ankyrin_rpt-contain_sf"/>
</dbReference>
<dbReference type="InterPro" id="IPR011539">
    <property type="entry name" value="RHD_DNA_bind_dom"/>
</dbReference>
<dbReference type="GO" id="GO:0045944">
    <property type="term" value="P:positive regulation of transcription by RNA polymerase II"/>
    <property type="evidence" value="ECO:0007669"/>
    <property type="project" value="TreeGrafter"/>
</dbReference>